<name>A0ABP5QTB8_9MICO</name>
<dbReference type="InterPro" id="IPR045079">
    <property type="entry name" value="Oxoprolinase-like"/>
</dbReference>
<dbReference type="InterPro" id="IPR003692">
    <property type="entry name" value="Hydantoinase_B"/>
</dbReference>
<dbReference type="PANTHER" id="PTHR11365">
    <property type="entry name" value="5-OXOPROLINASE RELATED"/>
    <property type="match status" value="1"/>
</dbReference>
<evidence type="ECO:0000313" key="3">
    <source>
        <dbReference type="Proteomes" id="UP001500929"/>
    </source>
</evidence>
<proteinExistence type="predicted"/>
<reference evidence="3" key="1">
    <citation type="journal article" date="2019" name="Int. J. Syst. Evol. Microbiol.">
        <title>The Global Catalogue of Microorganisms (GCM) 10K type strain sequencing project: providing services to taxonomists for standard genome sequencing and annotation.</title>
        <authorList>
            <consortium name="The Broad Institute Genomics Platform"/>
            <consortium name="The Broad Institute Genome Sequencing Center for Infectious Disease"/>
            <person name="Wu L."/>
            <person name="Ma J."/>
        </authorList>
    </citation>
    <scope>NUCLEOTIDE SEQUENCE [LARGE SCALE GENOMIC DNA]</scope>
    <source>
        <strain evidence="3">JCM 16117</strain>
    </source>
</reference>
<evidence type="ECO:0000259" key="1">
    <source>
        <dbReference type="Pfam" id="PF02538"/>
    </source>
</evidence>
<dbReference type="PANTHER" id="PTHR11365:SF23">
    <property type="entry name" value="HYPOTHETICAL 5-OXOPROLINASE (EUROFUNG)-RELATED"/>
    <property type="match status" value="1"/>
</dbReference>
<evidence type="ECO:0000313" key="2">
    <source>
        <dbReference type="EMBL" id="GAA2243943.1"/>
    </source>
</evidence>
<keyword evidence="3" id="KW-1185">Reference proteome</keyword>
<organism evidence="2 3">
    <name type="scientific">Herbiconiux moechotypicola</name>
    <dbReference type="NCBI Taxonomy" id="637393"/>
    <lineage>
        <taxon>Bacteria</taxon>
        <taxon>Bacillati</taxon>
        <taxon>Actinomycetota</taxon>
        <taxon>Actinomycetes</taxon>
        <taxon>Micrococcales</taxon>
        <taxon>Microbacteriaceae</taxon>
        <taxon>Herbiconiux</taxon>
    </lineage>
</organism>
<dbReference type="EMBL" id="BAAAQY010000010">
    <property type="protein sequence ID" value="GAA2243943.1"/>
    <property type="molecule type" value="Genomic_DNA"/>
</dbReference>
<dbReference type="Pfam" id="PF02538">
    <property type="entry name" value="Hydantoinase_B"/>
    <property type="match status" value="1"/>
</dbReference>
<dbReference type="Proteomes" id="UP001500929">
    <property type="component" value="Unassembled WGS sequence"/>
</dbReference>
<accession>A0ABP5QTB8</accession>
<dbReference type="RefSeq" id="WP_259480268.1">
    <property type="nucleotide sequence ID" value="NZ_BAAAQY010000010.1"/>
</dbReference>
<protein>
    <submittedName>
        <fullName evidence="2">Hydantoinase B/oxoprolinase family protein</fullName>
    </submittedName>
</protein>
<sequence>MTLTAPRTGSTSRSDSALLIRDLDEAAFARRYDCDRYTATVLGNRFDYLVEHMSARLLTGAFSPVLRDFYDLACTVAGPEELGFPVPAASNGIVLMAGTTIDAVPTMVGEYGADRLNPGDVLIANDPYRTGNHNNDLVFTRPVFVDGRIAAFVTLNAHQLDMGGTVPGGFSATKQNVFENGLVLSPRLLVDQGRRVPETWNVIFDNVRMAEVLHPDMMTVCSSLELGESLVRESIERYGLAAFHGAMRYATDVAAERMAVGLAELPDGDWEAEHGIDCDGIDDTESYPVHVAIRKRGSRVEVDFSGTHRQARTSVNATAWEVKTAVGVALKYNVDPRGRFNSGLFRSIDLVIPEGSVVSALPPDGAVFLYFEQSQVILATVLMALEKALGERAIAGDRAGTNLHTAFGAHPDGTPWVSAMQCGGEIGPFGANRHGDADTQCMSYLANGVAPSVEAVEKESPVVMLRHEPVADTAGPGFHRGGNAMLRDTLWLTDAAHSIIELRHRSVTGFGVHGGGHGVNGGVWMFPPDGAGHARVPGTGRDSFAEGTAWAGVVDEQSNAPSSAGRYVYPFGGANVSTPQSVLRYITNGAGGWGDPLEREPARVLVDVRDEYVTIEGAARLYGVVVTGDPHDDPEGLAVDEAATERLRAALRTSGGDAPRASRSL</sequence>
<gene>
    <name evidence="2" type="ORF">GCM10009851_31490</name>
</gene>
<comment type="caution">
    <text evidence="2">The sequence shown here is derived from an EMBL/GenBank/DDBJ whole genome shotgun (WGS) entry which is preliminary data.</text>
</comment>
<feature type="domain" description="Hydantoinase B/oxoprolinase" evidence="1">
    <location>
        <begin position="35"/>
        <end position="596"/>
    </location>
</feature>